<dbReference type="SUPFAM" id="SSF53822">
    <property type="entry name" value="Periplasmic binding protein-like I"/>
    <property type="match status" value="1"/>
</dbReference>
<evidence type="ECO:0000256" key="1">
    <source>
        <dbReference type="ARBA" id="ARBA00004196"/>
    </source>
</evidence>
<dbReference type="EMBL" id="JBHSED010000001">
    <property type="protein sequence ID" value="MFC4301819.1"/>
    <property type="molecule type" value="Genomic_DNA"/>
</dbReference>
<organism evidence="4 5">
    <name type="scientific">Cohnella boryungensis</name>
    <dbReference type="NCBI Taxonomy" id="768479"/>
    <lineage>
        <taxon>Bacteria</taxon>
        <taxon>Bacillati</taxon>
        <taxon>Bacillota</taxon>
        <taxon>Bacilli</taxon>
        <taxon>Bacillales</taxon>
        <taxon>Paenibacillaceae</taxon>
        <taxon>Cohnella</taxon>
    </lineage>
</organism>
<dbReference type="InterPro" id="IPR028082">
    <property type="entry name" value="Peripla_BP_I"/>
</dbReference>
<dbReference type="Gene3D" id="3.40.50.2300">
    <property type="match status" value="2"/>
</dbReference>
<dbReference type="InterPro" id="IPR025997">
    <property type="entry name" value="SBP_2_dom"/>
</dbReference>
<comment type="similarity">
    <text evidence="2">Belongs to the bacterial solute-binding protein 2 family.</text>
</comment>
<reference evidence="5" key="1">
    <citation type="journal article" date="2019" name="Int. J. Syst. Evol. Microbiol.">
        <title>The Global Catalogue of Microorganisms (GCM) 10K type strain sequencing project: providing services to taxonomists for standard genome sequencing and annotation.</title>
        <authorList>
            <consortium name="The Broad Institute Genomics Platform"/>
            <consortium name="The Broad Institute Genome Sequencing Center for Infectious Disease"/>
            <person name="Wu L."/>
            <person name="Ma J."/>
        </authorList>
    </citation>
    <scope>NUCLEOTIDE SEQUENCE [LARGE SCALE GENOMIC DNA]</scope>
    <source>
        <strain evidence="5">CGMCC 4.1641</strain>
    </source>
</reference>
<feature type="domain" description="Periplasmic binding protein" evidence="3">
    <location>
        <begin position="29"/>
        <end position="277"/>
    </location>
</feature>
<dbReference type="PANTHER" id="PTHR30036:SF7">
    <property type="entry name" value="ABC TRANSPORTER PERIPLASMIC-BINDING PROTEIN YPHF"/>
    <property type="match status" value="1"/>
</dbReference>
<proteinExistence type="inferred from homology"/>
<evidence type="ECO:0000259" key="3">
    <source>
        <dbReference type="Pfam" id="PF13407"/>
    </source>
</evidence>
<keyword evidence="5" id="KW-1185">Reference proteome</keyword>
<sequence length="305" mass="33468">MGIGKVSLAETAADVASSSVAQAPPKKFGIIYPMTYATYESITQDAKATAESRNVTLLVNAPDEANTEQQIRIMEMMIKQKVDGIAISPVDTQALTPVIDKAQAAGIPVITFEWDAPDSNRVAYVGADNYATGRQFAMTISDLLDNKGMIIVETGMQEMIGLHQRLEGLLDYLNEESSIEVLDVRYNQGSEDRAMSDIESMIDEHPHFSAMVSLDIVSAAVSTLIWKAKGLDRISLSMGNNPSSIETLQNGQLTAVISQNEQEWGRTIVETLLRVSDHRQVPEFMDMGIREIRQTDVQTVWASAP</sequence>
<name>A0ABV8S2Q7_9BACL</name>
<gene>
    <name evidence="4" type="ORF">ACFO1S_00030</name>
</gene>
<accession>A0ABV8S2Q7</accession>
<dbReference type="Pfam" id="PF13407">
    <property type="entry name" value="Peripla_BP_4"/>
    <property type="match status" value="1"/>
</dbReference>
<comment type="caution">
    <text evidence="4">The sequence shown here is derived from an EMBL/GenBank/DDBJ whole genome shotgun (WGS) entry which is preliminary data.</text>
</comment>
<protein>
    <submittedName>
        <fullName evidence="4">Sugar ABC transporter substrate-binding protein</fullName>
    </submittedName>
</protein>
<evidence type="ECO:0000256" key="2">
    <source>
        <dbReference type="ARBA" id="ARBA00007639"/>
    </source>
</evidence>
<dbReference type="Proteomes" id="UP001595755">
    <property type="component" value="Unassembled WGS sequence"/>
</dbReference>
<evidence type="ECO:0000313" key="5">
    <source>
        <dbReference type="Proteomes" id="UP001595755"/>
    </source>
</evidence>
<comment type="subcellular location">
    <subcellularLocation>
        <location evidence="1">Cell envelope</location>
    </subcellularLocation>
</comment>
<dbReference type="PANTHER" id="PTHR30036">
    <property type="entry name" value="D-XYLOSE-BINDING PERIPLASMIC PROTEIN"/>
    <property type="match status" value="1"/>
</dbReference>
<evidence type="ECO:0000313" key="4">
    <source>
        <dbReference type="EMBL" id="MFC4301819.1"/>
    </source>
</evidence>
<dbReference type="InterPro" id="IPR050555">
    <property type="entry name" value="Bact_Solute-Bind_Prot2"/>
</dbReference>